<dbReference type="InterPro" id="IPR000811">
    <property type="entry name" value="Glyco_trans_35"/>
</dbReference>
<keyword evidence="7 13" id="KW-0328">Glycosyltransferase</keyword>
<keyword evidence="6" id="KW-0021">Allosteric enzyme</keyword>
<keyword evidence="5" id="KW-0963">Cytoplasm</keyword>
<comment type="subcellular location">
    <subcellularLocation>
        <location evidence="3">Cytoplasm</location>
    </subcellularLocation>
</comment>
<proteinExistence type="inferred from homology"/>
<dbReference type="Proteomes" id="UP000005926">
    <property type="component" value="Unassembled WGS sequence"/>
</dbReference>
<dbReference type="FunFam" id="3.40.50.2000:FF:000003">
    <property type="entry name" value="Alpha-1,4 glucan phosphorylase"/>
    <property type="match status" value="1"/>
</dbReference>
<dbReference type="EC" id="2.4.1.1" evidence="13"/>
<evidence type="ECO:0000256" key="3">
    <source>
        <dbReference type="ARBA" id="ARBA00004496"/>
    </source>
</evidence>
<dbReference type="PIRSF" id="PIRSF000460">
    <property type="entry name" value="Pprylas_GlgP"/>
    <property type="match status" value="1"/>
</dbReference>
<evidence type="ECO:0000256" key="7">
    <source>
        <dbReference type="ARBA" id="ARBA00022676"/>
    </source>
</evidence>
<dbReference type="GO" id="GO:0008184">
    <property type="term" value="F:glycogen phosphorylase activity"/>
    <property type="evidence" value="ECO:0007669"/>
    <property type="project" value="InterPro"/>
</dbReference>
<dbReference type="GO" id="GO:0030170">
    <property type="term" value="F:pyridoxal phosphate binding"/>
    <property type="evidence" value="ECO:0007669"/>
    <property type="project" value="InterPro"/>
</dbReference>
<evidence type="ECO:0000256" key="13">
    <source>
        <dbReference type="RuleBase" id="RU000587"/>
    </source>
</evidence>
<comment type="caution">
    <text evidence="14">The sequence shown here is derived from an EMBL/GenBank/DDBJ whole genome shotgun (WGS) entry which is preliminary data.</text>
</comment>
<evidence type="ECO:0000256" key="2">
    <source>
        <dbReference type="ARBA" id="ARBA00001933"/>
    </source>
</evidence>
<organism evidence="14 15">
    <name type="scientific">Granulicatella adiacens ATCC 49175</name>
    <dbReference type="NCBI Taxonomy" id="638301"/>
    <lineage>
        <taxon>Bacteria</taxon>
        <taxon>Bacillati</taxon>
        <taxon>Bacillota</taxon>
        <taxon>Bacilli</taxon>
        <taxon>Lactobacillales</taxon>
        <taxon>Carnobacteriaceae</taxon>
        <taxon>Granulicatella</taxon>
    </lineage>
</organism>
<keyword evidence="10 13" id="KW-0119">Carbohydrate metabolism</keyword>
<dbReference type="GO" id="GO:0005737">
    <property type="term" value="C:cytoplasm"/>
    <property type="evidence" value="ECO:0007669"/>
    <property type="project" value="UniProtKB-SubCell"/>
</dbReference>
<evidence type="ECO:0000256" key="1">
    <source>
        <dbReference type="ARBA" id="ARBA00001275"/>
    </source>
</evidence>
<dbReference type="eggNOG" id="COG0058">
    <property type="taxonomic scope" value="Bacteria"/>
</dbReference>
<name>C8NF28_9LACT</name>
<comment type="function">
    <text evidence="11">Phosphorylase is an important allosteric enzyme in carbohydrate metabolism. Enzymes from different sources differ in their regulatory mechanisms and in their natural substrates. However, all known phosphorylases share catalytic and structural properties.</text>
</comment>
<evidence type="ECO:0000256" key="5">
    <source>
        <dbReference type="ARBA" id="ARBA00022490"/>
    </source>
</evidence>
<evidence type="ECO:0000313" key="14">
    <source>
        <dbReference type="EMBL" id="EEW37737.1"/>
    </source>
</evidence>
<gene>
    <name evidence="14" type="primary">glgP</name>
    <name evidence="14" type="ORF">HMPREF0444_0523</name>
</gene>
<keyword evidence="15" id="KW-1185">Reference proteome</keyword>
<comment type="function">
    <text evidence="13">Allosteric enzyme that catalyzes the rate-limiting step in glycogen catabolism, the phosphorolytic cleavage of glycogen to produce glucose-1-phosphate, and plays a central role in maintaining cellular and organismal glucose homeostasis.</text>
</comment>
<dbReference type="Pfam" id="PF00343">
    <property type="entry name" value="Phosphorylase"/>
    <property type="match status" value="1"/>
</dbReference>
<dbReference type="InterPro" id="IPR035090">
    <property type="entry name" value="Pyridoxal_P_attach_site"/>
</dbReference>
<evidence type="ECO:0000313" key="15">
    <source>
        <dbReference type="Proteomes" id="UP000005926"/>
    </source>
</evidence>
<evidence type="ECO:0000256" key="8">
    <source>
        <dbReference type="ARBA" id="ARBA00022679"/>
    </source>
</evidence>
<accession>C8NF28</accession>
<dbReference type="EMBL" id="ACKZ01000012">
    <property type="protein sequence ID" value="EEW37737.1"/>
    <property type="molecule type" value="Genomic_DNA"/>
</dbReference>
<dbReference type="SUPFAM" id="SSF53756">
    <property type="entry name" value="UDP-Glycosyltransferase/glycogen phosphorylase"/>
    <property type="match status" value="1"/>
</dbReference>
<dbReference type="Gene3D" id="3.40.50.2000">
    <property type="entry name" value="Glycogen Phosphorylase B"/>
    <property type="match status" value="2"/>
</dbReference>
<dbReference type="NCBIfam" id="TIGR02093">
    <property type="entry name" value="P_ylase"/>
    <property type="match status" value="1"/>
</dbReference>
<comment type="catalytic activity">
    <reaction evidence="1 13">
        <text>[(1-&gt;4)-alpha-D-glucosyl](n) + phosphate = [(1-&gt;4)-alpha-D-glucosyl](n-1) + alpha-D-glucose 1-phosphate</text>
        <dbReference type="Rhea" id="RHEA:41732"/>
        <dbReference type="Rhea" id="RHEA-COMP:9584"/>
        <dbReference type="Rhea" id="RHEA-COMP:9586"/>
        <dbReference type="ChEBI" id="CHEBI:15444"/>
        <dbReference type="ChEBI" id="CHEBI:43474"/>
        <dbReference type="ChEBI" id="CHEBI:58601"/>
        <dbReference type="EC" id="2.4.1.1"/>
    </reaction>
</comment>
<keyword evidence="8 13" id="KW-0808">Transferase</keyword>
<feature type="modified residue" description="N6-(pyridoxal phosphate)lysine" evidence="12">
    <location>
        <position position="649"/>
    </location>
</feature>
<dbReference type="FunFam" id="3.40.50.2000:FF:000153">
    <property type="entry name" value="Alpha-1,4 glucan phosphorylase"/>
    <property type="match status" value="1"/>
</dbReference>
<comment type="cofactor">
    <cofactor evidence="2 13">
        <name>pyridoxal 5'-phosphate</name>
        <dbReference type="ChEBI" id="CHEBI:597326"/>
    </cofactor>
</comment>
<evidence type="ECO:0000256" key="11">
    <source>
        <dbReference type="ARBA" id="ARBA00025174"/>
    </source>
</evidence>
<dbReference type="CDD" id="cd04300">
    <property type="entry name" value="GT35_Glycogen_Phosphorylase"/>
    <property type="match status" value="1"/>
</dbReference>
<dbReference type="HOGENOM" id="CLU_010198_1_1_9"/>
<dbReference type="PANTHER" id="PTHR11468">
    <property type="entry name" value="GLYCOGEN PHOSPHORYLASE"/>
    <property type="match status" value="1"/>
</dbReference>
<sequence>MVDKSLVSRVDNSLKNQFGVTISNASKRQVYEALMRSVRDILMEKKFSYEQTLKQTRQKRAYYMSMEFLVGRTLRNNLFNLGLESEAKDYLKENNFSLNEIYNMEPDPGLGNGGLGRLAACYLDALTSNEYPVTGFSILYEYGIFKQVITNGWQQEFPDQWLDLGKYGLVYRNDEEVEVRFYGELEQVITDTGLKVIHKNYTSIQAEPYDLLISGYDASAVNTLRLWEAKAKTGFNMKLFERGEYTKSSEAEAIASSISKLLYPADVTNEGKELRIKQQYFFISASLQQLVKNHYHEFGTLENLSEHIALHINDTHPAMGVAELMRLLVDEYGYDWDKAWQITTKTFAYTNHTIMAEALEKWAVSLFQPILPRIYSIIEEINRRFCLWVMEQGKEYTLRDTAIIYDDMIKMANLSIVGSHYVNGVSKLHSDILVRDTFKAFNELYPGKFGNVTNGIAHRRWLGQANPELASYLEQLIGNDFIKDLSGISKLNAYKDDENVLEALREIKLKKKEQLADYIRETLAISVNPHSIFDVQVKRLHEYKRQLLNALHIVYLYHEIKYGGLRPTPRTFIFAAKASSGYQMAKNIIKFIHSISQMVESDELVREYIKVVFIPDYKVTLAEIILPAADVSEQISQAGKEASGTGNMKLMLNGAVTLGTMDGANVEIYEAVGEDNIVIFGLETEEVEALYAKGYKPWEYYNNSPKIKTVLDFIRTMTVGGMNFNFIVDYLLTQDHYMCLADFDSYVEAQERIEKAYNDSNKWMKMSLSNIANAGIFSADRSVEEYAKDIWHIKKVEG</sequence>
<evidence type="ECO:0000256" key="9">
    <source>
        <dbReference type="ARBA" id="ARBA00022898"/>
    </source>
</evidence>
<dbReference type="RefSeq" id="WP_005605692.1">
    <property type="nucleotide sequence ID" value="NZ_CP102283.1"/>
</dbReference>
<evidence type="ECO:0000256" key="4">
    <source>
        <dbReference type="ARBA" id="ARBA00006047"/>
    </source>
</evidence>
<dbReference type="STRING" id="638301.HMPREF0444_0523"/>
<protein>
    <recommendedName>
        <fullName evidence="13">Alpha-1,4 glucan phosphorylase</fullName>
        <ecNumber evidence="13">2.4.1.1</ecNumber>
    </recommendedName>
</protein>
<dbReference type="GeneID" id="78413144"/>
<comment type="similarity">
    <text evidence="4 13">Belongs to the glycogen phosphorylase family.</text>
</comment>
<dbReference type="PANTHER" id="PTHR11468:SF3">
    <property type="entry name" value="GLYCOGEN PHOSPHORYLASE, LIVER FORM"/>
    <property type="match status" value="1"/>
</dbReference>
<dbReference type="PROSITE" id="PS00102">
    <property type="entry name" value="PHOSPHORYLASE"/>
    <property type="match status" value="1"/>
</dbReference>
<dbReference type="InterPro" id="IPR011833">
    <property type="entry name" value="Glycg_phsphrylas"/>
</dbReference>
<keyword evidence="9 12" id="KW-0663">Pyridoxal phosphate</keyword>
<dbReference type="AlphaFoldDB" id="C8NF28"/>
<evidence type="ECO:0000256" key="10">
    <source>
        <dbReference type="ARBA" id="ARBA00023277"/>
    </source>
</evidence>
<evidence type="ECO:0000256" key="12">
    <source>
        <dbReference type="PIRSR" id="PIRSR000460-1"/>
    </source>
</evidence>
<reference evidence="14 15" key="1">
    <citation type="submission" date="2009-08" db="EMBL/GenBank/DDBJ databases">
        <authorList>
            <person name="Muzny D."/>
            <person name="Qin X."/>
            <person name="Deng J."/>
            <person name="Jiang H."/>
            <person name="Liu Y."/>
            <person name="Qu J."/>
            <person name="Song X.-Z."/>
            <person name="Zhang L."/>
            <person name="Thornton R."/>
            <person name="Coyle M."/>
            <person name="Francisco L."/>
            <person name="Jackson L."/>
            <person name="Javaid M."/>
            <person name="Korchina V."/>
            <person name="Kovar C."/>
            <person name="Mata R."/>
            <person name="Mathew T."/>
            <person name="Ngo R."/>
            <person name="Nguyen L."/>
            <person name="Nguyen N."/>
            <person name="Okwuonu G."/>
            <person name="Ongeri F."/>
            <person name="Pham C."/>
            <person name="Simmons D."/>
            <person name="Wilczek-Boney K."/>
            <person name="Hale W."/>
            <person name="Jakkamsetti A."/>
            <person name="Pham P."/>
            <person name="Ruth R."/>
            <person name="San Lucas F."/>
            <person name="Warren J."/>
            <person name="Zhang J."/>
            <person name="Zhao Z."/>
            <person name="Zhou C."/>
            <person name="Zhu D."/>
            <person name="Lee S."/>
            <person name="Bess C."/>
            <person name="Blankenburg K."/>
            <person name="Forbes L."/>
            <person name="Fu Q."/>
            <person name="Gubbala S."/>
            <person name="Hirani K."/>
            <person name="Jayaseelan J.C."/>
            <person name="Lara F."/>
            <person name="Munidasa M."/>
            <person name="Palculict T."/>
            <person name="Patil S."/>
            <person name="Pu L.-L."/>
            <person name="Saada N."/>
            <person name="Tang L."/>
            <person name="Weissenberger G."/>
            <person name="Zhu Y."/>
            <person name="Hemphill L."/>
            <person name="Shang Y."/>
            <person name="Youmans B."/>
            <person name="Ayvaz T."/>
            <person name="Ross M."/>
            <person name="Santibanez J."/>
            <person name="Aqrawi P."/>
            <person name="Gross S."/>
            <person name="Joshi V."/>
            <person name="Fowler G."/>
            <person name="Nazareth L."/>
            <person name="Reid J."/>
            <person name="Worley K."/>
            <person name="Petrosino J."/>
            <person name="Highlander S."/>
            <person name="Gibbs R."/>
        </authorList>
    </citation>
    <scope>NUCLEOTIDE SEQUENCE [LARGE SCALE GENOMIC DNA]</scope>
    <source>
        <strain evidence="14 15">ATCC 49175</strain>
    </source>
</reference>
<evidence type="ECO:0000256" key="6">
    <source>
        <dbReference type="ARBA" id="ARBA00022533"/>
    </source>
</evidence>
<dbReference type="GO" id="GO:0005980">
    <property type="term" value="P:glycogen catabolic process"/>
    <property type="evidence" value="ECO:0007669"/>
    <property type="project" value="TreeGrafter"/>
</dbReference>